<dbReference type="SUPFAM" id="SSF48452">
    <property type="entry name" value="TPR-like"/>
    <property type="match status" value="1"/>
</dbReference>
<evidence type="ECO:0000313" key="5">
    <source>
        <dbReference type="Proteomes" id="UP000260823"/>
    </source>
</evidence>
<dbReference type="CDD" id="cd00082">
    <property type="entry name" value="HisKA"/>
    <property type="match status" value="1"/>
</dbReference>
<keyword evidence="3" id="KW-0812">Transmembrane</keyword>
<dbReference type="GO" id="GO:0000155">
    <property type="term" value="F:phosphorelay sensor kinase activity"/>
    <property type="evidence" value="ECO:0007669"/>
    <property type="project" value="InterPro"/>
</dbReference>
<dbReference type="Proteomes" id="UP000260823">
    <property type="component" value="Unassembled WGS sequence"/>
</dbReference>
<dbReference type="InterPro" id="IPR019734">
    <property type="entry name" value="TPR_rpt"/>
</dbReference>
<dbReference type="InterPro" id="IPR036097">
    <property type="entry name" value="HisK_dim/P_sf"/>
</dbReference>
<reference evidence="4 5" key="1">
    <citation type="submission" date="2018-08" db="EMBL/GenBank/DDBJ databases">
        <title>Mucilaginibacter terrae sp. nov., isolated from manganese diggings.</title>
        <authorList>
            <person name="Huang Y."/>
            <person name="Zhou Z."/>
        </authorList>
    </citation>
    <scope>NUCLEOTIDE SEQUENCE [LARGE SCALE GENOMIC DNA]</scope>
    <source>
        <strain evidence="4 5">ZH6</strain>
    </source>
</reference>
<accession>A0A3E2NVB4</accession>
<evidence type="ECO:0000313" key="4">
    <source>
        <dbReference type="EMBL" id="RFZ84897.1"/>
    </source>
</evidence>
<keyword evidence="3" id="KW-0472">Membrane</keyword>
<dbReference type="OrthoDB" id="9767435at2"/>
<protein>
    <recommendedName>
        <fullName evidence="2">histidine kinase</fullName>
        <ecNumber evidence="2">2.7.13.3</ecNumber>
    </recommendedName>
</protein>
<evidence type="ECO:0000256" key="1">
    <source>
        <dbReference type="ARBA" id="ARBA00000085"/>
    </source>
</evidence>
<evidence type="ECO:0000256" key="3">
    <source>
        <dbReference type="SAM" id="Phobius"/>
    </source>
</evidence>
<dbReference type="InterPro" id="IPR003661">
    <property type="entry name" value="HisK_dim/P_dom"/>
</dbReference>
<dbReference type="AlphaFoldDB" id="A0A3E2NVB4"/>
<organism evidence="4 5">
    <name type="scientific">Mucilaginibacter terrenus</name>
    <dbReference type="NCBI Taxonomy" id="2482727"/>
    <lineage>
        <taxon>Bacteria</taxon>
        <taxon>Pseudomonadati</taxon>
        <taxon>Bacteroidota</taxon>
        <taxon>Sphingobacteriia</taxon>
        <taxon>Sphingobacteriales</taxon>
        <taxon>Sphingobacteriaceae</taxon>
        <taxon>Mucilaginibacter</taxon>
    </lineage>
</organism>
<name>A0A3E2NVB4_9SPHI</name>
<dbReference type="InterPro" id="IPR011990">
    <property type="entry name" value="TPR-like_helical_dom_sf"/>
</dbReference>
<gene>
    <name evidence="4" type="ORF">DYU05_04640</name>
</gene>
<sequence>MNAHLYRLLLLPAGIILLLSCREKPRLPTESTKTSASIEALVSRGERLENADADSLLEISKKLLALGQQNGIGKAKVYGRLFKAHYLWMASRHPQAMDEAIKCLADVERYNIKAVYPELYGLISNLHKENANYKMALVAQQKGLHWAVVNADTAKIIGLLSLKAMLIHNKRKVFLVDTVFADTSLNVQLRALKIAESSPKYEVKRIPLYDNVGQYYLDKNVYDKAILYAGKGIQLSTKHNQQRSLTYGYCWLGQALFYKGDREKGLSYVNKALAIARNLNEPYREMELYKHLYDCYYSVNDYKTALAYIRRSQNMRDSLQVRKNEVQLSELQIKYESAKKDEALALMDKKQAIKNRQLVVTVAGCVLFIVFTIIMFLQYRLISKNNRLTVLSNEKKDKALANIAFIQSHELRKPLASIMGLISVIEISDHIVDKETLEKLGKAGEQLDQSIREIITHVEEEAKA</sequence>
<dbReference type="SMART" id="SM00028">
    <property type="entry name" value="TPR"/>
    <property type="match status" value="3"/>
</dbReference>
<feature type="transmembrane region" description="Helical" evidence="3">
    <location>
        <begin position="358"/>
        <end position="377"/>
    </location>
</feature>
<dbReference type="EC" id="2.7.13.3" evidence="2"/>
<dbReference type="SUPFAM" id="SSF47384">
    <property type="entry name" value="Homodimeric domain of signal transducing histidine kinase"/>
    <property type="match status" value="1"/>
</dbReference>
<dbReference type="PROSITE" id="PS51257">
    <property type="entry name" value="PROKAR_LIPOPROTEIN"/>
    <property type="match status" value="1"/>
</dbReference>
<keyword evidence="5" id="KW-1185">Reference proteome</keyword>
<comment type="caution">
    <text evidence="4">The sequence shown here is derived from an EMBL/GenBank/DDBJ whole genome shotgun (WGS) entry which is preliminary data.</text>
</comment>
<dbReference type="RefSeq" id="WP_117381799.1">
    <property type="nucleotide sequence ID" value="NZ_QWDE01000001.1"/>
</dbReference>
<proteinExistence type="predicted"/>
<evidence type="ECO:0000256" key="2">
    <source>
        <dbReference type="ARBA" id="ARBA00012438"/>
    </source>
</evidence>
<dbReference type="Gene3D" id="1.25.40.10">
    <property type="entry name" value="Tetratricopeptide repeat domain"/>
    <property type="match status" value="1"/>
</dbReference>
<comment type="catalytic activity">
    <reaction evidence="1">
        <text>ATP + protein L-histidine = ADP + protein N-phospho-L-histidine.</text>
        <dbReference type="EC" id="2.7.13.3"/>
    </reaction>
</comment>
<dbReference type="Gene3D" id="1.10.287.130">
    <property type="match status" value="1"/>
</dbReference>
<keyword evidence="3" id="KW-1133">Transmembrane helix</keyword>
<dbReference type="EMBL" id="QWDE01000001">
    <property type="protein sequence ID" value="RFZ84897.1"/>
    <property type="molecule type" value="Genomic_DNA"/>
</dbReference>